<sequence>MARDTSARRRQAAELRLPTARLTLIRIWSVVGAIVIAATVLNVLGVLSPVIEFLAVGSLIAFVESPIVNGLEHRGVPRGLGALIGLIVVIAIIACVVMVVVPMFFEQCLEILSNLPAQLREFGTLITSALQRFRSFSQGSWALDIDSVFASLANIVQVYGKQIAGDLGKGMLPFITAIASQFFVIFLGLVLAYWLACDYPRIHREISTIVGEEKETSYRFMVAILSRSIGGYMRGMVITSIVGGFLAFMGFLLIGHPYASLMGVLTGIMHLVPVVGPWVSAAASTILAFFINPFLALWTLLVTVVAQNITDNVVSPKVMQSAVQVHPAMSLAALVVGSALMGPLGMVIAIPLCAALKGLFIFYFENDTNRQIVSYDGALFKGTPFVDKEGMPVAAFDALGDDKFASDSEIIKEDHMPDAQAKPRPDLDNPWSALSILQTGVLPSQTGIFRMPHVDESHVEGSADERDTVEPPENDDADE</sequence>
<keyword evidence="5 9" id="KW-0812">Transmembrane</keyword>
<comment type="subcellular location">
    <subcellularLocation>
        <location evidence="1">Cell membrane</location>
        <topology evidence="1">Multi-pass membrane protein</topology>
    </subcellularLocation>
</comment>
<evidence type="ECO:0000256" key="1">
    <source>
        <dbReference type="ARBA" id="ARBA00004651"/>
    </source>
</evidence>
<evidence type="ECO:0000256" key="4">
    <source>
        <dbReference type="ARBA" id="ARBA00022475"/>
    </source>
</evidence>
<reference evidence="10 11" key="1">
    <citation type="submission" date="2020-04" db="EMBL/GenBank/DDBJ databases">
        <title>Collinsella sp. KGMB02528 nov., an anaerobic actinobacterium isolated from human feces.</title>
        <authorList>
            <person name="Han K.-I."/>
            <person name="Eom M.K."/>
            <person name="Kim J.-S."/>
            <person name="Lee K.C."/>
            <person name="Suh M.K."/>
            <person name="Park S.-H."/>
            <person name="Lee J.H."/>
            <person name="Kang S.W."/>
            <person name="Park J.-E."/>
            <person name="Oh B.S."/>
            <person name="Yu S.Y."/>
            <person name="Choi S.-H."/>
            <person name="Lee D.H."/>
            <person name="Yoon H."/>
            <person name="Kim B.-Y."/>
            <person name="Lee J.H."/>
            <person name="Lee J.-S."/>
        </authorList>
    </citation>
    <scope>NUCLEOTIDE SEQUENCE [LARGE SCALE GENOMIC DNA]</scope>
    <source>
        <strain evidence="10 11">KGMB02528</strain>
    </source>
</reference>
<keyword evidence="6 9" id="KW-1133">Transmembrane helix</keyword>
<comment type="caution">
    <text evidence="10">The sequence shown here is derived from an EMBL/GenBank/DDBJ whole genome shotgun (WGS) entry which is preliminary data.</text>
</comment>
<dbReference type="Proteomes" id="UP000546970">
    <property type="component" value="Unassembled WGS sequence"/>
</dbReference>
<feature type="transmembrane region" description="Helical" evidence="9">
    <location>
        <begin position="24"/>
        <end position="44"/>
    </location>
</feature>
<dbReference type="AlphaFoldDB" id="A0A7X9UCA1"/>
<dbReference type="InterPro" id="IPR002549">
    <property type="entry name" value="AI-2E-like"/>
</dbReference>
<organism evidence="10 11">
    <name type="scientific">Collinsella acetigenes</name>
    <dbReference type="NCBI Taxonomy" id="2713419"/>
    <lineage>
        <taxon>Bacteria</taxon>
        <taxon>Bacillati</taxon>
        <taxon>Actinomycetota</taxon>
        <taxon>Coriobacteriia</taxon>
        <taxon>Coriobacteriales</taxon>
        <taxon>Coriobacteriaceae</taxon>
        <taxon>Collinsella</taxon>
    </lineage>
</organism>
<evidence type="ECO:0000256" key="2">
    <source>
        <dbReference type="ARBA" id="ARBA00009773"/>
    </source>
</evidence>
<dbReference type="EMBL" id="JABBCP010000002">
    <property type="protein sequence ID" value="NMF55542.1"/>
    <property type="molecule type" value="Genomic_DNA"/>
</dbReference>
<comment type="similarity">
    <text evidence="2">Belongs to the autoinducer-2 exporter (AI-2E) (TC 2.A.86) family.</text>
</comment>
<keyword evidence="7 9" id="KW-0472">Membrane</keyword>
<evidence type="ECO:0000256" key="9">
    <source>
        <dbReference type="SAM" id="Phobius"/>
    </source>
</evidence>
<evidence type="ECO:0000256" key="3">
    <source>
        <dbReference type="ARBA" id="ARBA00022448"/>
    </source>
</evidence>
<evidence type="ECO:0000256" key="6">
    <source>
        <dbReference type="ARBA" id="ARBA00022989"/>
    </source>
</evidence>
<evidence type="ECO:0000256" key="7">
    <source>
        <dbReference type="ARBA" id="ARBA00023136"/>
    </source>
</evidence>
<feature type="transmembrane region" description="Helical" evidence="9">
    <location>
        <begin position="174"/>
        <end position="196"/>
    </location>
</feature>
<dbReference type="RefSeq" id="WP_169277198.1">
    <property type="nucleotide sequence ID" value="NZ_JABBCP010000002.1"/>
</dbReference>
<feature type="compositionally biased region" description="Acidic residues" evidence="8">
    <location>
        <begin position="470"/>
        <end position="479"/>
    </location>
</feature>
<feature type="region of interest" description="Disordered" evidence="8">
    <location>
        <begin position="453"/>
        <end position="479"/>
    </location>
</feature>
<keyword evidence="11" id="KW-1185">Reference proteome</keyword>
<accession>A0A7X9UCA1</accession>
<feature type="transmembrane region" description="Helical" evidence="9">
    <location>
        <begin position="80"/>
        <end position="105"/>
    </location>
</feature>
<feature type="transmembrane region" description="Helical" evidence="9">
    <location>
        <begin position="50"/>
        <end position="68"/>
    </location>
</feature>
<feature type="transmembrane region" description="Helical" evidence="9">
    <location>
        <begin position="286"/>
        <end position="309"/>
    </location>
</feature>
<evidence type="ECO:0000256" key="5">
    <source>
        <dbReference type="ARBA" id="ARBA00022692"/>
    </source>
</evidence>
<evidence type="ECO:0000256" key="8">
    <source>
        <dbReference type="SAM" id="MobiDB-lite"/>
    </source>
</evidence>
<proteinExistence type="inferred from homology"/>
<dbReference type="Pfam" id="PF01594">
    <property type="entry name" value="AI-2E_transport"/>
    <property type="match status" value="1"/>
</dbReference>
<feature type="compositionally biased region" description="Basic and acidic residues" evidence="8">
    <location>
        <begin position="453"/>
        <end position="469"/>
    </location>
</feature>
<dbReference type="GO" id="GO:0005886">
    <property type="term" value="C:plasma membrane"/>
    <property type="evidence" value="ECO:0007669"/>
    <property type="project" value="UniProtKB-SubCell"/>
</dbReference>
<feature type="transmembrane region" description="Helical" evidence="9">
    <location>
        <begin position="260"/>
        <end position="279"/>
    </location>
</feature>
<feature type="transmembrane region" description="Helical" evidence="9">
    <location>
        <begin position="235"/>
        <end position="254"/>
    </location>
</feature>
<dbReference type="PANTHER" id="PTHR21716:SF53">
    <property type="entry name" value="PERMEASE PERM-RELATED"/>
    <property type="match status" value="1"/>
</dbReference>
<evidence type="ECO:0000313" key="10">
    <source>
        <dbReference type="EMBL" id="NMF55542.1"/>
    </source>
</evidence>
<keyword evidence="3" id="KW-0813">Transport</keyword>
<dbReference type="PANTHER" id="PTHR21716">
    <property type="entry name" value="TRANSMEMBRANE PROTEIN"/>
    <property type="match status" value="1"/>
</dbReference>
<gene>
    <name evidence="10" type="ORF">HF320_04255</name>
</gene>
<feature type="transmembrane region" description="Helical" evidence="9">
    <location>
        <begin position="329"/>
        <end position="356"/>
    </location>
</feature>
<name>A0A7X9UCA1_9ACTN</name>
<keyword evidence="4" id="KW-1003">Cell membrane</keyword>
<protein>
    <submittedName>
        <fullName evidence="10">AI-2E family transporter</fullName>
    </submittedName>
</protein>
<evidence type="ECO:0000313" key="11">
    <source>
        <dbReference type="Proteomes" id="UP000546970"/>
    </source>
</evidence>